<dbReference type="InterPro" id="IPR055360">
    <property type="entry name" value="bAvd"/>
</dbReference>
<proteinExistence type="predicted"/>
<comment type="caution">
    <text evidence="2">The sequence shown here is derived from an EMBL/GenBank/DDBJ whole genome shotgun (WGS) entry which is preliminary data.</text>
</comment>
<sequence length="125" mass="15044">MEEIPIIQKTYDLIKWYVPILNRLPKNHKFSLGDRMVSGLYDFLEQLIKARFEKDKLNRLENLNSQLAILRYQTRLLLDFQQMDLRRFEYVSKLINEIGAELGGWIKQQQEKPHETLRKPVLTNR</sequence>
<feature type="domain" description="bAvd-like" evidence="1">
    <location>
        <begin position="6"/>
        <end position="108"/>
    </location>
</feature>
<dbReference type="Gene3D" id="1.20.1440.60">
    <property type="entry name" value="23S rRNA-intervening sequence"/>
    <property type="match status" value="1"/>
</dbReference>
<dbReference type="EMBL" id="QBMP01000020">
    <property type="protein sequence ID" value="PZO59573.1"/>
    <property type="molecule type" value="Genomic_DNA"/>
</dbReference>
<reference evidence="2 3" key="2">
    <citation type="submission" date="2018-06" db="EMBL/GenBank/DDBJ databases">
        <title>Metagenomic assembly of (sub)arctic Cyanobacteria and their associated microbiome from non-axenic cultures.</title>
        <authorList>
            <person name="Baurain D."/>
        </authorList>
    </citation>
    <scope>NUCLEOTIDE SEQUENCE [LARGE SCALE GENOMIC DNA]</scope>
    <source>
        <strain evidence="2">ULC027bin1</strain>
    </source>
</reference>
<dbReference type="CDD" id="cd16376">
    <property type="entry name" value="Avd_like"/>
    <property type="match status" value="1"/>
</dbReference>
<dbReference type="InterPro" id="IPR036583">
    <property type="entry name" value="23S_rRNA_IVS_sf"/>
</dbReference>
<organism evidence="2 3">
    <name type="scientific">Phormidesmis priestleyi</name>
    <dbReference type="NCBI Taxonomy" id="268141"/>
    <lineage>
        <taxon>Bacteria</taxon>
        <taxon>Bacillati</taxon>
        <taxon>Cyanobacteriota</taxon>
        <taxon>Cyanophyceae</taxon>
        <taxon>Leptolyngbyales</taxon>
        <taxon>Leptolyngbyaceae</taxon>
        <taxon>Phormidesmis</taxon>
    </lineage>
</organism>
<dbReference type="SUPFAM" id="SSF158446">
    <property type="entry name" value="IVS-encoded protein-like"/>
    <property type="match status" value="1"/>
</dbReference>
<dbReference type="NCBIfam" id="NF033474">
    <property type="entry name" value="DivGenRetAVD"/>
    <property type="match status" value="1"/>
</dbReference>
<evidence type="ECO:0000313" key="2">
    <source>
        <dbReference type="EMBL" id="PZO59573.1"/>
    </source>
</evidence>
<evidence type="ECO:0000259" key="1">
    <source>
        <dbReference type="Pfam" id="PF22296"/>
    </source>
</evidence>
<gene>
    <name evidence="2" type="primary">avd</name>
    <name evidence="2" type="ORF">DCF15_03515</name>
</gene>
<reference evidence="3" key="1">
    <citation type="submission" date="2018-04" db="EMBL/GenBank/DDBJ databases">
        <authorList>
            <person name="Cornet L."/>
        </authorList>
    </citation>
    <scope>NUCLEOTIDE SEQUENCE [LARGE SCALE GENOMIC DNA]</scope>
</reference>
<accession>A0A2W4XQ50</accession>
<name>A0A2W4XQ50_9CYAN</name>
<dbReference type="AlphaFoldDB" id="A0A2W4XQ50"/>
<dbReference type="Proteomes" id="UP000249794">
    <property type="component" value="Unassembled WGS sequence"/>
</dbReference>
<protein>
    <submittedName>
        <fullName evidence="2">Diversity-generating retroelement protein Avd</fullName>
    </submittedName>
</protein>
<evidence type="ECO:0000313" key="3">
    <source>
        <dbReference type="Proteomes" id="UP000249794"/>
    </source>
</evidence>
<dbReference type="Pfam" id="PF22296">
    <property type="entry name" value="bAvd"/>
    <property type="match status" value="1"/>
</dbReference>